<dbReference type="PANTHER" id="PTHR23324">
    <property type="entry name" value="SEC14 RELATED PROTEIN"/>
    <property type="match status" value="1"/>
</dbReference>
<dbReference type="EMBL" id="AZBU02000005">
    <property type="protein sequence ID" value="TKR77617.1"/>
    <property type="molecule type" value="Genomic_DNA"/>
</dbReference>
<keyword evidence="3" id="KW-1185">Reference proteome</keyword>
<dbReference type="Gene3D" id="2.60.120.680">
    <property type="entry name" value="GOLD domain"/>
    <property type="match status" value="1"/>
</dbReference>
<gene>
    <name evidence="2" type="ORF">L596_018551</name>
</gene>
<accession>A0A4U5N4Y8</accession>
<dbReference type="SMART" id="SM00516">
    <property type="entry name" value="SEC14"/>
    <property type="match status" value="1"/>
</dbReference>
<dbReference type="Proteomes" id="UP000298663">
    <property type="component" value="Unassembled WGS sequence"/>
</dbReference>
<evidence type="ECO:0000313" key="3">
    <source>
        <dbReference type="Proteomes" id="UP000298663"/>
    </source>
</evidence>
<reference evidence="2 3" key="1">
    <citation type="journal article" date="2015" name="Genome Biol.">
        <title>Comparative genomics of Steinernema reveals deeply conserved gene regulatory networks.</title>
        <authorList>
            <person name="Dillman A.R."/>
            <person name="Macchietto M."/>
            <person name="Porter C.F."/>
            <person name="Rogers A."/>
            <person name="Williams B."/>
            <person name="Antoshechkin I."/>
            <person name="Lee M.M."/>
            <person name="Goodwin Z."/>
            <person name="Lu X."/>
            <person name="Lewis E.E."/>
            <person name="Goodrich-Blair H."/>
            <person name="Stock S.P."/>
            <person name="Adams B.J."/>
            <person name="Sternberg P.W."/>
            <person name="Mortazavi A."/>
        </authorList>
    </citation>
    <scope>NUCLEOTIDE SEQUENCE [LARGE SCALE GENOMIC DNA]</scope>
    <source>
        <strain evidence="2 3">ALL</strain>
    </source>
</reference>
<dbReference type="PROSITE" id="PS50191">
    <property type="entry name" value="CRAL_TRIO"/>
    <property type="match status" value="1"/>
</dbReference>
<dbReference type="OrthoDB" id="1434354at2759"/>
<protein>
    <recommendedName>
        <fullName evidence="1">CRAL-TRIO domain-containing protein</fullName>
    </recommendedName>
</protein>
<dbReference type="InterPro" id="IPR001251">
    <property type="entry name" value="CRAL-TRIO_dom"/>
</dbReference>
<dbReference type="SUPFAM" id="SSF101576">
    <property type="entry name" value="Supernatant protein factor (SPF), C-terminal domain"/>
    <property type="match status" value="1"/>
</dbReference>
<proteinExistence type="predicted"/>
<dbReference type="GO" id="GO:0005737">
    <property type="term" value="C:cytoplasm"/>
    <property type="evidence" value="ECO:0007669"/>
    <property type="project" value="TreeGrafter"/>
</dbReference>
<dbReference type="InterPro" id="IPR036598">
    <property type="entry name" value="GOLD_dom_sf"/>
</dbReference>
<name>A0A4U5N4Y8_STECR</name>
<dbReference type="InterPro" id="IPR036865">
    <property type="entry name" value="CRAL-TRIO_dom_sf"/>
</dbReference>
<dbReference type="AlphaFoldDB" id="A0A4U5N4Y8"/>
<organism evidence="2 3">
    <name type="scientific">Steinernema carpocapsae</name>
    <name type="common">Entomopathogenic nematode</name>
    <dbReference type="NCBI Taxonomy" id="34508"/>
    <lineage>
        <taxon>Eukaryota</taxon>
        <taxon>Metazoa</taxon>
        <taxon>Ecdysozoa</taxon>
        <taxon>Nematoda</taxon>
        <taxon>Chromadorea</taxon>
        <taxon>Rhabditida</taxon>
        <taxon>Tylenchina</taxon>
        <taxon>Panagrolaimomorpha</taxon>
        <taxon>Strongyloidoidea</taxon>
        <taxon>Steinernematidae</taxon>
        <taxon>Steinernema</taxon>
    </lineage>
</organism>
<dbReference type="SUPFAM" id="SSF52087">
    <property type="entry name" value="CRAL/TRIO domain"/>
    <property type="match status" value="1"/>
</dbReference>
<dbReference type="InterPro" id="IPR051064">
    <property type="entry name" value="SEC14/CRAL-TRIO_domain"/>
</dbReference>
<comment type="caution">
    <text evidence="2">The sequence shown here is derived from an EMBL/GenBank/DDBJ whole genome shotgun (WGS) entry which is preliminary data.</text>
</comment>
<evidence type="ECO:0000259" key="1">
    <source>
        <dbReference type="PROSITE" id="PS50191"/>
    </source>
</evidence>
<dbReference type="PANTHER" id="PTHR23324:SF86">
    <property type="entry name" value="CRAL-TRIO DOMAIN-CONTAINING PROTEIN"/>
    <property type="match status" value="1"/>
</dbReference>
<sequence length="419" mass="47731">MSSGNRKGDSFPRRTTVDCRGTRTQWGPRVSATPNYLCRVFSYFEWEKLGSKVPADFNTEFFWARWFRAYNGDIAGIEKKIDEYMTHRRNMGYDGVDIAKFLHAHPIAKATFERFAISRHENDVFSGDVMVFLQKMDGVELKEIMKAIPLSNVLHSYYVLQDGWQRAMLAHEQKTGRPAGVVSVLDLKGLNLADFINPLSTSAKLARLVVKIWSEFFSENLIRLYLLNPPGILSVIWQCAKFIMDKRTQSRVVILQKPEDILLHLDKEAVPVELGGLRIDESGFSHPPESCCNPPKPVTNGCHYDQDKMFKEINLQGVPDLKTVSVKSKHKHDVTKECKEGQHLLWHFTINGDIDFEIVYSADGGKTEESVWPRITLTSLKAPEQGKIVCKRTGQYHARFTNSTGGWIPVKLHYGVVVR</sequence>
<feature type="domain" description="CRAL-TRIO" evidence="1">
    <location>
        <begin position="131"/>
        <end position="282"/>
    </location>
</feature>
<evidence type="ECO:0000313" key="2">
    <source>
        <dbReference type="EMBL" id="TKR77617.1"/>
    </source>
</evidence>
<dbReference type="Gene3D" id="3.40.525.10">
    <property type="entry name" value="CRAL-TRIO lipid binding domain"/>
    <property type="match status" value="1"/>
</dbReference>
<dbReference type="Pfam" id="PF00650">
    <property type="entry name" value="CRAL_TRIO"/>
    <property type="match status" value="1"/>
</dbReference>
<dbReference type="CDD" id="cd00170">
    <property type="entry name" value="SEC14"/>
    <property type="match status" value="1"/>
</dbReference>
<reference evidence="2 3" key="2">
    <citation type="journal article" date="2019" name="G3 (Bethesda)">
        <title>Hybrid Assembly of the Genome of the Entomopathogenic Nematode Steinernema carpocapsae Identifies the X-Chromosome.</title>
        <authorList>
            <person name="Serra L."/>
            <person name="Macchietto M."/>
            <person name="Macias-Munoz A."/>
            <person name="McGill C.J."/>
            <person name="Rodriguez I.M."/>
            <person name="Rodriguez B."/>
            <person name="Murad R."/>
            <person name="Mortazavi A."/>
        </authorList>
    </citation>
    <scope>NUCLEOTIDE SEQUENCE [LARGE SCALE GENOMIC DNA]</scope>
    <source>
        <strain evidence="2 3">ALL</strain>
    </source>
</reference>